<dbReference type="RefSeq" id="XP_011401321.1">
    <property type="nucleotide sequence ID" value="XM_011403019.1"/>
</dbReference>
<dbReference type="KEGG" id="apro:F751_3817"/>
<reference evidence="4" key="2">
    <citation type="submission" date="2015-08" db="EMBL/GenBank/DDBJ databases">
        <authorList>
            <person name="Babu N.S."/>
            <person name="Beckwith C.J."/>
            <person name="Beseler K.G."/>
            <person name="Brison A."/>
            <person name="Carone J.V."/>
            <person name="Caskin T.P."/>
            <person name="Diamond M."/>
            <person name="Durham M.E."/>
            <person name="Foxe J.M."/>
            <person name="Go M."/>
            <person name="Henderson B.A."/>
            <person name="Jones I.B."/>
            <person name="McGettigan J.A."/>
            <person name="Micheletti S.J."/>
            <person name="Nasrallah M.E."/>
            <person name="Ortiz D."/>
            <person name="Piller C.R."/>
            <person name="Privatt S.R."/>
            <person name="Schneider S.L."/>
            <person name="Sharp S."/>
            <person name="Smith T.C."/>
            <person name="Stanton J.D."/>
            <person name="Ullery H.E."/>
            <person name="Wilson R.J."/>
            <person name="Serrano M.G."/>
            <person name="Buck G."/>
            <person name="Lee V."/>
            <person name="Wang Y."/>
            <person name="Carvalho R."/>
            <person name="Voegtly L."/>
            <person name="Shi R."/>
            <person name="Duckworth R."/>
            <person name="Johnson A."/>
            <person name="Loviza R."/>
            <person name="Walstead R."/>
            <person name="Shah Z."/>
            <person name="Kiflezghi M."/>
            <person name="Wade K."/>
            <person name="Ball S.L."/>
            <person name="Bradley K.W."/>
            <person name="Asai D.J."/>
            <person name="Bowman C.A."/>
            <person name="Russell D.A."/>
            <person name="Pope W.H."/>
            <person name="Jacobs-Sera D."/>
            <person name="Hendrix R.W."/>
            <person name="Hatfull G.F."/>
        </authorList>
    </citation>
    <scope>NUCLEOTIDE SEQUENCE</scope>
</reference>
<dbReference type="Proteomes" id="UP000279271">
    <property type="component" value="Unassembled WGS sequence"/>
</dbReference>
<feature type="domain" description="NFACT RNA-binding" evidence="3">
    <location>
        <begin position="1"/>
        <end position="114"/>
    </location>
</feature>
<feature type="region of interest" description="Disordered" evidence="2">
    <location>
        <begin position="155"/>
        <end position="190"/>
    </location>
</feature>
<dbReference type="AlphaFoldDB" id="A0A087SRF3"/>
<accession>A0A087SRF3</accession>
<evidence type="ECO:0000259" key="3">
    <source>
        <dbReference type="Pfam" id="PF05670"/>
    </source>
</evidence>
<evidence type="ECO:0000313" key="6">
    <source>
        <dbReference type="EMBL" id="RMZ53663.1"/>
    </source>
</evidence>
<dbReference type="Proteomes" id="UP000028924">
    <property type="component" value="Unassembled WGS sequence"/>
</dbReference>
<name>A0A087SRF3_AUXPR</name>
<dbReference type="InterPro" id="IPR008532">
    <property type="entry name" value="NFACT_RNA-bd"/>
</dbReference>
<feature type="compositionally biased region" description="Basic and acidic residues" evidence="2">
    <location>
        <begin position="155"/>
        <end position="188"/>
    </location>
</feature>
<dbReference type="GeneID" id="23615208"/>
<evidence type="ECO:0000256" key="1">
    <source>
        <dbReference type="ARBA" id="ARBA00008998"/>
    </source>
</evidence>
<comment type="similarity">
    <text evidence="1">Belongs to the CCDC25 family.</text>
</comment>
<protein>
    <submittedName>
        <fullName evidence="5">Coiled-coil domain-containing protein 25</fullName>
    </submittedName>
</protein>
<dbReference type="EMBL" id="GDKF01006403">
    <property type="protein sequence ID" value="JAT72219.1"/>
    <property type="molecule type" value="Transcribed_RNA"/>
</dbReference>
<reference evidence="6" key="4">
    <citation type="submission" date="2018-10" db="EMBL/GenBank/DDBJ databases">
        <authorList>
            <person name="Hovde B."/>
            <person name="Zhang X."/>
        </authorList>
    </citation>
    <scope>NUCLEOTIDE SEQUENCE [LARGE SCALE GENOMIC DNA]</scope>
    <source>
        <strain evidence="6">UTEX 25</strain>
    </source>
</reference>
<dbReference type="InterPro" id="IPR039730">
    <property type="entry name" value="Jlp2/Ccd25"/>
</dbReference>
<reference evidence="8" key="3">
    <citation type="journal article" date="2018" name="Algal Res.">
        <title>Characterization of plant carbon substrate utilization by Auxenochlorella protothecoides.</title>
        <authorList>
            <person name="Vogler B.W."/>
            <person name="Starkenburg S.R."/>
            <person name="Sudasinghe N."/>
            <person name="Schambach J.Y."/>
            <person name="Rollin J.A."/>
            <person name="Pattathil S."/>
            <person name="Barry A.N."/>
        </authorList>
    </citation>
    <scope>NUCLEOTIDE SEQUENCE [LARGE SCALE GENOMIC DNA]</scope>
    <source>
        <strain evidence="8">UTEX 25</strain>
    </source>
</reference>
<dbReference type="PANTHER" id="PTHR13049:SF2">
    <property type="entry name" value="COILED-COIL DOMAIN-CONTAINING PROTEIN 25"/>
    <property type="match status" value="1"/>
</dbReference>
<dbReference type="EMBL" id="KL662167">
    <property type="protein sequence ID" value="KFM28307.1"/>
    <property type="molecule type" value="Genomic_DNA"/>
</dbReference>
<dbReference type="PANTHER" id="PTHR13049">
    <property type="entry name" value="DUF814-RELATED"/>
    <property type="match status" value="1"/>
</dbReference>
<evidence type="ECO:0000256" key="2">
    <source>
        <dbReference type="SAM" id="MobiDB-lite"/>
    </source>
</evidence>
<keyword evidence="7" id="KW-1185">Reference proteome</keyword>
<sequence>MVFYFQPRGYGPGKDDYLIYMGADKFENEHLIRHSLPMDVWFHVDSLSSAHVYLRLPEGVAIQDIPPDTLEDCLQLVKANSIQGNKQNNLHVVYTPASNLRKTAGMDVGQVGFHHQSAVIRVPILKRINEIVNRLNRTKEERHVDLEAERAAYDREQRGKEKARLQEEESREKALKKQQQEEKARRSYDAIMLEENMKTSKDMAQTYENVEDYEDNFM</sequence>
<gene>
    <name evidence="6" type="ORF">APUTEX25_003197</name>
    <name evidence="5" type="ORF">F751_3817</name>
    <name evidence="4" type="ORF">g.1748</name>
</gene>
<dbReference type="eggNOG" id="KOG3272">
    <property type="taxonomic scope" value="Eukaryota"/>
</dbReference>
<dbReference type="Pfam" id="PF05670">
    <property type="entry name" value="NFACT-R_1"/>
    <property type="match status" value="1"/>
</dbReference>
<reference evidence="5 7" key="1">
    <citation type="journal article" date="2014" name="BMC Genomics">
        <title>Oil accumulation mechanisms of the oleaginous microalga Chlorella protothecoides revealed through its genome, transcriptomes, and proteomes.</title>
        <authorList>
            <person name="Gao C."/>
            <person name="Wang Y."/>
            <person name="Shen Y."/>
            <person name="Yan D."/>
            <person name="He X."/>
            <person name="Dai J."/>
            <person name="Wu Q."/>
        </authorList>
    </citation>
    <scope>NUCLEOTIDE SEQUENCE [LARGE SCALE GENOMIC DNA]</scope>
    <source>
        <strain evidence="5 7">0710</strain>
    </source>
</reference>
<proteinExistence type="inferred from homology"/>
<reference evidence="6" key="5">
    <citation type="submission" date="2018-11" db="EMBL/GenBank/DDBJ databases">
        <title>Characterization of plant carbon substrate utilization by Auxenochlorella protothecoides.</title>
        <authorList>
            <person name="Vogler B.W."/>
            <person name="Starkenburg S.R."/>
            <person name="Sudasinghe N."/>
            <person name="Schambach J.Y."/>
            <person name="Rollin J.A."/>
            <person name="Pattathil S."/>
            <person name="Barry A.N."/>
        </authorList>
    </citation>
    <scope>NUCLEOTIDE SEQUENCE [LARGE SCALE GENOMIC DNA]</scope>
    <source>
        <strain evidence="6">UTEX 25</strain>
    </source>
</reference>
<evidence type="ECO:0000313" key="8">
    <source>
        <dbReference type="Proteomes" id="UP000279271"/>
    </source>
</evidence>
<dbReference type="OrthoDB" id="200398at2759"/>
<organism evidence="5 7">
    <name type="scientific">Auxenochlorella protothecoides</name>
    <name type="common">Green microalga</name>
    <name type="synonym">Chlorella protothecoides</name>
    <dbReference type="NCBI Taxonomy" id="3075"/>
    <lineage>
        <taxon>Eukaryota</taxon>
        <taxon>Viridiplantae</taxon>
        <taxon>Chlorophyta</taxon>
        <taxon>core chlorophytes</taxon>
        <taxon>Trebouxiophyceae</taxon>
        <taxon>Chlorellales</taxon>
        <taxon>Chlorellaceae</taxon>
        <taxon>Auxenochlorella</taxon>
    </lineage>
</organism>
<evidence type="ECO:0000313" key="4">
    <source>
        <dbReference type="EMBL" id="JAT72219.1"/>
    </source>
</evidence>
<evidence type="ECO:0000313" key="7">
    <source>
        <dbReference type="Proteomes" id="UP000028924"/>
    </source>
</evidence>
<dbReference type="EMBL" id="QOKY01000196">
    <property type="protein sequence ID" value="RMZ53663.1"/>
    <property type="molecule type" value="Genomic_DNA"/>
</dbReference>
<evidence type="ECO:0000313" key="5">
    <source>
        <dbReference type="EMBL" id="KFM28307.1"/>
    </source>
</evidence>